<dbReference type="GO" id="GO:0005829">
    <property type="term" value="C:cytosol"/>
    <property type="evidence" value="ECO:0007669"/>
    <property type="project" value="TreeGrafter"/>
</dbReference>
<dbReference type="GO" id="GO:0016783">
    <property type="term" value="F:sulfurtransferase activity"/>
    <property type="evidence" value="ECO:0007669"/>
    <property type="project" value="TreeGrafter"/>
</dbReference>
<keyword evidence="1 3" id="KW-0963">Cytoplasm</keyword>
<dbReference type="HAMAP" id="MF_03054">
    <property type="entry name" value="CTU2"/>
    <property type="match status" value="1"/>
</dbReference>
<proteinExistence type="inferred from homology"/>
<dbReference type="GO" id="GO:0002143">
    <property type="term" value="P:tRNA wobble position uridine thiolation"/>
    <property type="evidence" value="ECO:0007669"/>
    <property type="project" value="TreeGrafter"/>
</dbReference>
<dbReference type="InterPro" id="IPR014729">
    <property type="entry name" value="Rossmann-like_a/b/a_fold"/>
</dbReference>
<dbReference type="Proteomes" id="UP000320762">
    <property type="component" value="Unassembled WGS sequence"/>
</dbReference>
<name>A0A550CIR9_9AGAR</name>
<dbReference type="EMBL" id="VDMD01000006">
    <property type="protein sequence ID" value="TRM64712.1"/>
    <property type="molecule type" value="Genomic_DNA"/>
</dbReference>
<evidence type="ECO:0000313" key="4">
    <source>
        <dbReference type="EMBL" id="TRM64712.1"/>
    </source>
</evidence>
<dbReference type="OrthoDB" id="25129at2759"/>
<comment type="caution">
    <text evidence="4">The sequence shown here is derived from an EMBL/GenBank/DDBJ whole genome shotgun (WGS) entry which is preliminary data.</text>
</comment>
<dbReference type="Gene3D" id="3.40.50.620">
    <property type="entry name" value="HUPs"/>
    <property type="match status" value="1"/>
</dbReference>
<protein>
    <recommendedName>
        <fullName evidence="3">Cytoplasmic tRNA 2-thiolation protein 2</fullName>
    </recommendedName>
</protein>
<gene>
    <name evidence="3" type="primary">NCS2</name>
    <name evidence="3" type="synonym">CTU2</name>
    <name evidence="4" type="ORF">BD626DRAFT_489682</name>
</gene>
<comment type="function">
    <text evidence="3">Plays a central role in 2-thiolation of mcm(5)S(2)U at tRNA wobble positions of tRNA(Lys), tRNA(Glu) and tRNA(Gln). May act by forming a heterodimer with NCS6 that ligates sulfur from thiocarboxylated URM1 onto the uridine of tRNAs at wobble position. Prior mcm(5) tRNA modification by the elongator complex is required for 2-thiolation. May also be involved in protein urmylation.</text>
</comment>
<dbReference type="STRING" id="97359.A0A550CIR9"/>
<comment type="pathway">
    <text evidence="3">tRNA modification; 5-methoxycarbonylmethyl-2-thiouridine-tRNA biosynthesis.</text>
</comment>
<dbReference type="SUPFAM" id="SSF52402">
    <property type="entry name" value="Adenine nucleotide alpha hydrolases-like"/>
    <property type="match status" value="1"/>
</dbReference>
<comment type="similarity">
    <text evidence="3">Belongs to the CTU2/NCS2 family.</text>
</comment>
<dbReference type="GO" id="GO:0032447">
    <property type="term" value="P:protein urmylation"/>
    <property type="evidence" value="ECO:0007669"/>
    <property type="project" value="UniProtKB-UniRule"/>
</dbReference>
<keyword evidence="5" id="KW-1185">Reference proteome</keyword>
<keyword evidence="2 3" id="KW-0819">tRNA processing</keyword>
<dbReference type="PANTHER" id="PTHR20882:SF14">
    <property type="entry name" value="CYTOPLASMIC TRNA 2-THIOLATION PROTEIN 2"/>
    <property type="match status" value="1"/>
</dbReference>
<evidence type="ECO:0000256" key="1">
    <source>
        <dbReference type="ARBA" id="ARBA00022490"/>
    </source>
</evidence>
<dbReference type="InterPro" id="IPR019407">
    <property type="entry name" value="CTU2"/>
</dbReference>
<sequence length="468" mass="51808">MSSCENPSSEADALMQRRKKYDKSKICVKCKEKHGSIIIRHAVYCRDCFTEVLLYRSRRILDLAVQGRSSKKRTLKAPGDLMVAYSGGLGSSVLLDLVTRTYFVDRSEEFTQRSGINHPRHTRVWEKAYVVHVDISSAFEGLQDHMQAAQKCIGRYPGVTFVPLHIEDAFDISWWQSVGGMPETPVVVDLTDDLLPCRITIDEGRGPKESLRSFLSSLPTQTAVHTAVQNLIRMLLLHTAASRGCSHLALGTSLTSLSISLIASISQGGGFAVREELEEDWASNGTKLKITRPLHEIGMKECAAWAWWNNLTIIGKQKLPGGKHGIGSLTKDFIVGLERDYPSTVSTIVRTSAKLAPKQLSNSRCSLCQRPAQPDIAEWKGKTSIRSLQPDEHTVLDDNALSHALCYACHTTLTSRSSRGAVNRSEAPRHLPLPVWAASTQLVQAPPRRTRVTSQQQKAAIADYLLDT</sequence>
<dbReference type="UniPathway" id="UPA00988"/>
<dbReference type="AlphaFoldDB" id="A0A550CIR9"/>
<evidence type="ECO:0000256" key="3">
    <source>
        <dbReference type="HAMAP-Rule" id="MF_03054"/>
    </source>
</evidence>
<evidence type="ECO:0000256" key="2">
    <source>
        <dbReference type="ARBA" id="ARBA00022694"/>
    </source>
</evidence>
<dbReference type="GO" id="GO:0000049">
    <property type="term" value="F:tRNA binding"/>
    <property type="evidence" value="ECO:0007669"/>
    <property type="project" value="InterPro"/>
</dbReference>
<accession>A0A550CIR9</accession>
<comment type="subcellular location">
    <subcellularLocation>
        <location evidence="3">Cytoplasm</location>
    </subcellularLocation>
</comment>
<dbReference type="GO" id="GO:0016779">
    <property type="term" value="F:nucleotidyltransferase activity"/>
    <property type="evidence" value="ECO:0007669"/>
    <property type="project" value="UniProtKB-UniRule"/>
</dbReference>
<organism evidence="4 5">
    <name type="scientific">Schizophyllum amplum</name>
    <dbReference type="NCBI Taxonomy" id="97359"/>
    <lineage>
        <taxon>Eukaryota</taxon>
        <taxon>Fungi</taxon>
        <taxon>Dikarya</taxon>
        <taxon>Basidiomycota</taxon>
        <taxon>Agaricomycotina</taxon>
        <taxon>Agaricomycetes</taxon>
        <taxon>Agaricomycetidae</taxon>
        <taxon>Agaricales</taxon>
        <taxon>Schizophyllaceae</taxon>
        <taxon>Schizophyllum</taxon>
    </lineage>
</organism>
<evidence type="ECO:0000313" key="5">
    <source>
        <dbReference type="Proteomes" id="UP000320762"/>
    </source>
</evidence>
<dbReference type="PANTHER" id="PTHR20882">
    <property type="entry name" value="CYTOPLASMIC TRNA 2-THIOLATION PROTEIN 2"/>
    <property type="match status" value="1"/>
</dbReference>
<reference evidence="4 5" key="1">
    <citation type="journal article" date="2019" name="New Phytol.">
        <title>Comparative genomics reveals unique wood-decay strategies and fruiting body development in the Schizophyllaceae.</title>
        <authorList>
            <person name="Almasi E."/>
            <person name="Sahu N."/>
            <person name="Krizsan K."/>
            <person name="Balint B."/>
            <person name="Kovacs G.M."/>
            <person name="Kiss B."/>
            <person name="Cseklye J."/>
            <person name="Drula E."/>
            <person name="Henrissat B."/>
            <person name="Nagy I."/>
            <person name="Chovatia M."/>
            <person name="Adam C."/>
            <person name="LaButti K."/>
            <person name="Lipzen A."/>
            <person name="Riley R."/>
            <person name="Grigoriev I.V."/>
            <person name="Nagy L.G."/>
        </authorList>
    </citation>
    <scope>NUCLEOTIDE SEQUENCE [LARGE SCALE GENOMIC DNA]</scope>
    <source>
        <strain evidence="4 5">NL-1724</strain>
    </source>
</reference>
<dbReference type="Pfam" id="PF10288">
    <property type="entry name" value="CTU2"/>
    <property type="match status" value="1"/>
</dbReference>